<sequence length="178" mass="20435">MFIQPTDSWQWHYDAQSDRLMLDLSDNMLFATEYKGRQLVPSSFTTQPFCVDDAALYYQLMDKAAELEWSIPHQVQLVLNAIAVSRFYKPLMPQSWFFSEQHPQVIPQNGDLVLMNTPHGNGEFMVIEAGDQASVCLNLTADLVLTTSKTLPRFGVIKVMNNRMKPRITVTEQYRQVS</sequence>
<organism evidence="9 10">
    <name type="scientific">Aeromonas veronii</name>
    <dbReference type="NCBI Taxonomy" id="654"/>
    <lineage>
        <taxon>Bacteria</taxon>
        <taxon>Pseudomonadati</taxon>
        <taxon>Pseudomonadota</taxon>
        <taxon>Gammaproteobacteria</taxon>
        <taxon>Aeromonadales</taxon>
        <taxon>Aeromonadaceae</taxon>
        <taxon>Aeromonas</taxon>
    </lineage>
</organism>
<dbReference type="Pfam" id="PF21083">
    <property type="entry name" value="ZapC_N"/>
    <property type="match status" value="1"/>
</dbReference>
<comment type="similarity">
    <text evidence="5 6">Belongs to the ZapC family.</text>
</comment>
<dbReference type="KEGG" id="avo:AMS64_09540"/>
<keyword evidence="1 5" id="KW-0963">Cytoplasm</keyword>
<dbReference type="Pfam" id="PF07126">
    <property type="entry name" value="ZapC_C"/>
    <property type="match status" value="1"/>
</dbReference>
<comment type="subcellular location">
    <subcellularLocation>
        <location evidence="5 6">Cytoplasm</location>
    </subcellularLocation>
</comment>
<protein>
    <recommendedName>
        <fullName evidence="5 6">Cell division protein ZapC</fullName>
    </recommendedName>
</protein>
<dbReference type="PIRSF" id="PIRSF010252">
    <property type="entry name" value="ZapC"/>
    <property type="match status" value="1"/>
</dbReference>
<reference evidence="9 10" key="1">
    <citation type="submission" date="2018-09" db="EMBL/GenBank/DDBJ databases">
        <title>Genome sequencing of Aeromonas veronii MS-17-88.</title>
        <authorList>
            <person name="Tekedar H.C."/>
            <person name="Arick M.A."/>
            <person name="Hsu C.-Y."/>
            <person name="Thrash A."/>
            <person name="Karsi A."/>
            <person name="Lawrence M.L."/>
            <person name="Abdelhamed H."/>
        </authorList>
    </citation>
    <scope>NUCLEOTIDE SEQUENCE [LARGE SCALE GENOMIC DNA]</scope>
    <source>
        <strain evidence="9 10">MS 17-88</strain>
    </source>
</reference>
<evidence type="ECO:0000313" key="10">
    <source>
        <dbReference type="Proteomes" id="UP000281725"/>
    </source>
</evidence>
<proteinExistence type="inferred from homology"/>
<evidence type="ECO:0000256" key="6">
    <source>
        <dbReference type="PIRNR" id="PIRNR010252"/>
    </source>
</evidence>
<dbReference type="AlphaFoldDB" id="A0A0T6T4I8"/>
<evidence type="ECO:0000259" key="8">
    <source>
        <dbReference type="Pfam" id="PF21083"/>
    </source>
</evidence>
<evidence type="ECO:0000256" key="4">
    <source>
        <dbReference type="ARBA" id="ARBA00023306"/>
    </source>
</evidence>
<comment type="subunit">
    <text evidence="5">Interacts directly with FtsZ.</text>
</comment>
<dbReference type="InterPro" id="IPR009809">
    <property type="entry name" value="ZapC"/>
</dbReference>
<feature type="domain" description="Cell-division protein ZapC C-terminal" evidence="7">
    <location>
        <begin position="90"/>
        <end position="167"/>
    </location>
</feature>
<dbReference type="HAMAP" id="MF_00906">
    <property type="entry name" value="ZapC"/>
    <property type="match status" value="1"/>
</dbReference>
<dbReference type="GO" id="GO:0043093">
    <property type="term" value="P:FtsZ-dependent cytokinesis"/>
    <property type="evidence" value="ECO:0007669"/>
    <property type="project" value="UniProtKB-UniRule"/>
</dbReference>
<dbReference type="RefSeq" id="WP_005336600.1">
    <property type="nucleotide sequence ID" value="NZ_AP027933.1"/>
</dbReference>
<evidence type="ECO:0000259" key="7">
    <source>
        <dbReference type="Pfam" id="PF07126"/>
    </source>
</evidence>
<dbReference type="OrthoDB" id="5765005at2"/>
<evidence type="ECO:0000256" key="1">
    <source>
        <dbReference type="ARBA" id="ARBA00022490"/>
    </source>
</evidence>
<dbReference type="GO" id="GO:0000917">
    <property type="term" value="P:division septum assembly"/>
    <property type="evidence" value="ECO:0007669"/>
    <property type="project" value="UniProtKB-KW"/>
</dbReference>
<keyword evidence="4 5" id="KW-0131">Cell cycle</keyword>
<comment type="function">
    <text evidence="5 6">Contributes to the efficiency of the cell division process by stabilizing the polymeric form of the cell division protein FtsZ. Acts by promoting interactions between FtsZ protofilaments and suppressing the GTPase activity of FtsZ.</text>
</comment>
<keyword evidence="2 5" id="KW-0132">Cell division</keyword>
<accession>A0A0T6T4I8</accession>
<evidence type="ECO:0000256" key="5">
    <source>
        <dbReference type="HAMAP-Rule" id="MF_00906"/>
    </source>
</evidence>
<gene>
    <name evidence="5" type="primary">zapC</name>
    <name evidence="9" type="ORF">D6R50_03525</name>
</gene>
<comment type="caution">
    <text evidence="9">The sequence shown here is derived from an EMBL/GenBank/DDBJ whole genome shotgun (WGS) entry which is preliminary data.</text>
</comment>
<feature type="domain" description="Cell-division protein ZapC N-terminal" evidence="8">
    <location>
        <begin position="3"/>
        <end position="89"/>
    </location>
</feature>
<keyword evidence="3 5" id="KW-0717">Septation</keyword>
<evidence type="ECO:0000256" key="2">
    <source>
        <dbReference type="ARBA" id="ARBA00022618"/>
    </source>
</evidence>
<name>A0A0T6T4I8_AERVE</name>
<evidence type="ECO:0000256" key="3">
    <source>
        <dbReference type="ARBA" id="ARBA00023210"/>
    </source>
</evidence>
<evidence type="ECO:0000313" key="9">
    <source>
        <dbReference type="EMBL" id="RKJ91689.1"/>
    </source>
</evidence>
<dbReference type="EMBL" id="RAWX01000001">
    <property type="protein sequence ID" value="RKJ91689.1"/>
    <property type="molecule type" value="Genomic_DNA"/>
</dbReference>
<dbReference type="eggNOG" id="ENOG502Z8AH">
    <property type="taxonomic scope" value="Bacteria"/>
</dbReference>
<dbReference type="InterPro" id="IPR048373">
    <property type="entry name" value="ZapC_N"/>
</dbReference>
<dbReference type="InterPro" id="IPR048372">
    <property type="entry name" value="ZapC_C"/>
</dbReference>
<dbReference type="GO" id="GO:0005737">
    <property type="term" value="C:cytoplasm"/>
    <property type="evidence" value="ECO:0007669"/>
    <property type="project" value="UniProtKB-SubCell"/>
</dbReference>
<dbReference type="Proteomes" id="UP000281725">
    <property type="component" value="Unassembled WGS sequence"/>
</dbReference>